<feature type="domain" description="VanZ-like" evidence="2">
    <location>
        <begin position="7"/>
        <end position="135"/>
    </location>
</feature>
<dbReference type="PIRSF" id="PIRSF019083">
    <property type="entry name" value="UCP019083_VanZ"/>
    <property type="match status" value="1"/>
</dbReference>
<sequence>MNKKIKWLLLIAWMGIIFWFSHQPSVQSDEQSYLVISILRTIGINFNSIFGQLSNFIIRKLGHFTEYFILSILFYNLLKEYFKFKSTILLSILFVFIYACSDEIHQLFIVGRQGSIRDVVLDTVGGIISMIIVYVKNKVNNIEKAKYKK</sequence>
<dbReference type="InterPro" id="IPR006976">
    <property type="entry name" value="VanZ-like"/>
</dbReference>
<gene>
    <name evidence="3" type="ORF">H9637_17765</name>
</gene>
<dbReference type="Proteomes" id="UP000627166">
    <property type="component" value="Unassembled WGS sequence"/>
</dbReference>
<keyword evidence="1" id="KW-1133">Transmembrane helix</keyword>
<dbReference type="InterPro" id="IPR016747">
    <property type="entry name" value="Phosphotransbutyrylase"/>
</dbReference>
<feature type="transmembrane region" description="Helical" evidence="1">
    <location>
        <begin position="119"/>
        <end position="135"/>
    </location>
</feature>
<evidence type="ECO:0000313" key="4">
    <source>
        <dbReference type="Proteomes" id="UP000627166"/>
    </source>
</evidence>
<dbReference type="Pfam" id="PF04892">
    <property type="entry name" value="VanZ"/>
    <property type="match status" value="1"/>
</dbReference>
<accession>A0ABR8YYE0</accession>
<evidence type="ECO:0000259" key="2">
    <source>
        <dbReference type="Pfam" id="PF04892"/>
    </source>
</evidence>
<keyword evidence="4" id="KW-1185">Reference proteome</keyword>
<keyword evidence="1" id="KW-0472">Membrane</keyword>
<feature type="transmembrane region" description="Helical" evidence="1">
    <location>
        <begin position="38"/>
        <end position="58"/>
    </location>
</feature>
<keyword evidence="1" id="KW-0812">Transmembrane</keyword>
<dbReference type="NCBIfam" id="NF037970">
    <property type="entry name" value="vanZ_1"/>
    <property type="match status" value="1"/>
</dbReference>
<feature type="transmembrane region" description="Helical" evidence="1">
    <location>
        <begin position="81"/>
        <end position="99"/>
    </location>
</feature>
<evidence type="ECO:0000313" key="3">
    <source>
        <dbReference type="EMBL" id="MBD8048849.1"/>
    </source>
</evidence>
<proteinExistence type="predicted"/>
<dbReference type="PANTHER" id="PTHR28008">
    <property type="entry name" value="DOMAIN PROTEIN, PUTATIVE (AFU_ORTHOLOGUE AFUA_3G10980)-RELATED"/>
    <property type="match status" value="1"/>
</dbReference>
<dbReference type="PANTHER" id="PTHR28008:SF1">
    <property type="entry name" value="DOMAIN PROTEIN, PUTATIVE (AFU_ORTHOLOGUE AFUA_3G10980)-RELATED"/>
    <property type="match status" value="1"/>
</dbReference>
<evidence type="ECO:0000256" key="1">
    <source>
        <dbReference type="SAM" id="Phobius"/>
    </source>
</evidence>
<reference evidence="3 4" key="1">
    <citation type="submission" date="2020-08" db="EMBL/GenBank/DDBJ databases">
        <title>A Genomic Blueprint of the Chicken Gut Microbiome.</title>
        <authorList>
            <person name="Gilroy R."/>
            <person name="Ravi A."/>
            <person name="Getino M."/>
            <person name="Pursley I."/>
            <person name="Horton D.L."/>
            <person name="Alikhan N.-F."/>
            <person name="Baker D."/>
            <person name="Gharbi K."/>
            <person name="Hall N."/>
            <person name="Watson M."/>
            <person name="Adriaenssens E.M."/>
            <person name="Foster-Nyarko E."/>
            <person name="Jarju S."/>
            <person name="Secka A."/>
            <person name="Antonio M."/>
            <person name="Oren A."/>
            <person name="Chaudhuri R."/>
            <person name="La Ragione R.M."/>
            <person name="Hildebrand F."/>
            <person name="Pallen M.J."/>
        </authorList>
    </citation>
    <scope>NUCLEOTIDE SEQUENCE [LARGE SCALE GENOMIC DNA]</scope>
    <source>
        <strain evidence="3 4">N37</strain>
    </source>
</reference>
<organism evidence="3 4">
    <name type="scientific">Clostridium faecium</name>
    <dbReference type="NCBI Taxonomy" id="2762223"/>
    <lineage>
        <taxon>Bacteria</taxon>
        <taxon>Bacillati</taxon>
        <taxon>Bacillota</taxon>
        <taxon>Clostridia</taxon>
        <taxon>Eubacteriales</taxon>
        <taxon>Clostridiaceae</taxon>
        <taxon>Clostridium</taxon>
    </lineage>
</organism>
<name>A0ABR8YYE0_9CLOT</name>
<comment type="caution">
    <text evidence="3">The sequence shown here is derived from an EMBL/GenBank/DDBJ whole genome shotgun (WGS) entry which is preliminary data.</text>
</comment>
<dbReference type="RefSeq" id="WP_191741777.1">
    <property type="nucleotide sequence ID" value="NZ_JACSQB010000182.1"/>
</dbReference>
<dbReference type="EMBL" id="JACSQB010000182">
    <property type="protein sequence ID" value="MBD8048849.1"/>
    <property type="molecule type" value="Genomic_DNA"/>
</dbReference>
<protein>
    <submittedName>
        <fullName evidence="3">VanZ family protein</fullName>
    </submittedName>
</protein>